<accession>A0A370HFB9</accession>
<dbReference type="FunFam" id="3.40.605.10:FF:000007">
    <property type="entry name" value="NAD/NADP-dependent betaine aldehyde dehydrogenase"/>
    <property type="match status" value="1"/>
</dbReference>
<keyword evidence="7" id="KW-1185">Reference proteome</keyword>
<dbReference type="AlphaFoldDB" id="A0A370HFB9"/>
<sequence>MTLRLDAEIPVHIARHLDREFRLLIGGRSVAAASGRTYDVRSPATETVIASVPDGDETDVEIAVAAAESARHSWRMTPAPERAAIVRRVADVIEQHAEELAALDSVDAGSPIANARADVAMAVEHLRLFAALALEMKGATIPASANLHYTLREPIGICARIVPFNHPLMFACKFAAPLVAGNCVLVKPPEVAPLSSLRLGELLAGELPPGVLSILVGDGPAVPRAIARHPQVRRIGFIGSEPTGRALQREAAEHTVKDITLELGGKNAMLVFDDADLEKAAAGAVFGMNFTWSGQSCGSNSRLLVHESVAEEVTARVVAEVAARTVGSPFDEHCQQGPLVSQRQLDRAHHYIRTAVAEGATVLTGGVRPDGLPRGHYLRPTVLGGVTPQATVAREEVFGPVLSILTFDTEQHAVDIANSVDYGLTASVWTRDITRAHRVIGALDAGFTWINGSSRHFPNVPFGGYKASGVGREESLEELLSYTQTKAVNVLL</sequence>
<dbReference type="STRING" id="1210089.GCA_001613165_01939"/>
<dbReference type="InterPro" id="IPR016162">
    <property type="entry name" value="Ald_DH_N"/>
</dbReference>
<dbReference type="RefSeq" id="WP_068016736.1">
    <property type="nucleotide sequence ID" value="NZ_QQAZ01000001.1"/>
</dbReference>
<dbReference type="Gene3D" id="3.40.309.10">
    <property type="entry name" value="Aldehyde Dehydrogenase, Chain A, domain 2"/>
    <property type="match status" value="1"/>
</dbReference>
<dbReference type="InterPro" id="IPR016161">
    <property type="entry name" value="Ald_DH/histidinol_DH"/>
</dbReference>
<evidence type="ECO:0000313" key="6">
    <source>
        <dbReference type="EMBL" id="RDI55938.1"/>
    </source>
</evidence>
<evidence type="ECO:0000256" key="4">
    <source>
        <dbReference type="RuleBase" id="RU003345"/>
    </source>
</evidence>
<dbReference type="FunFam" id="3.40.309.10:FF:000012">
    <property type="entry name" value="Betaine aldehyde dehydrogenase"/>
    <property type="match status" value="1"/>
</dbReference>
<dbReference type="Gene3D" id="3.40.605.10">
    <property type="entry name" value="Aldehyde Dehydrogenase, Chain A, domain 1"/>
    <property type="match status" value="1"/>
</dbReference>
<dbReference type="OrthoDB" id="6882680at2"/>
<dbReference type="GO" id="GO:0016620">
    <property type="term" value="F:oxidoreductase activity, acting on the aldehyde or oxo group of donors, NAD or NADP as acceptor"/>
    <property type="evidence" value="ECO:0007669"/>
    <property type="project" value="InterPro"/>
</dbReference>
<comment type="similarity">
    <text evidence="1 4">Belongs to the aldehyde dehydrogenase family.</text>
</comment>
<evidence type="ECO:0000256" key="1">
    <source>
        <dbReference type="ARBA" id="ARBA00009986"/>
    </source>
</evidence>
<evidence type="ECO:0000259" key="5">
    <source>
        <dbReference type="Pfam" id="PF00171"/>
    </source>
</evidence>
<dbReference type="InterPro" id="IPR015590">
    <property type="entry name" value="Aldehyde_DH_dom"/>
</dbReference>
<proteinExistence type="inferred from homology"/>
<organism evidence="6 7">
    <name type="scientific">Nocardia mexicana</name>
    <dbReference type="NCBI Taxonomy" id="279262"/>
    <lineage>
        <taxon>Bacteria</taxon>
        <taxon>Bacillati</taxon>
        <taxon>Actinomycetota</taxon>
        <taxon>Actinomycetes</taxon>
        <taxon>Mycobacteriales</taxon>
        <taxon>Nocardiaceae</taxon>
        <taxon>Nocardia</taxon>
    </lineage>
</organism>
<dbReference type="SUPFAM" id="SSF53720">
    <property type="entry name" value="ALDH-like"/>
    <property type="match status" value="1"/>
</dbReference>
<reference evidence="6 7" key="1">
    <citation type="submission" date="2018-07" db="EMBL/GenBank/DDBJ databases">
        <title>Genomic Encyclopedia of Type Strains, Phase IV (KMG-IV): sequencing the most valuable type-strain genomes for metagenomic binning, comparative biology and taxonomic classification.</title>
        <authorList>
            <person name="Goeker M."/>
        </authorList>
    </citation>
    <scope>NUCLEOTIDE SEQUENCE [LARGE SCALE GENOMIC DNA]</scope>
    <source>
        <strain evidence="6 7">DSM 44952</strain>
    </source>
</reference>
<dbReference type="PANTHER" id="PTHR11699">
    <property type="entry name" value="ALDEHYDE DEHYDROGENASE-RELATED"/>
    <property type="match status" value="1"/>
</dbReference>
<dbReference type="PROSITE" id="PS00687">
    <property type="entry name" value="ALDEHYDE_DEHYDR_GLU"/>
    <property type="match status" value="1"/>
</dbReference>
<dbReference type="InterPro" id="IPR029510">
    <property type="entry name" value="Ald_DH_CS_GLU"/>
</dbReference>
<dbReference type="Proteomes" id="UP000255355">
    <property type="component" value="Unassembled WGS sequence"/>
</dbReference>
<evidence type="ECO:0000256" key="2">
    <source>
        <dbReference type="ARBA" id="ARBA00023002"/>
    </source>
</evidence>
<name>A0A370HFB9_9NOCA</name>
<gene>
    <name evidence="6" type="ORF">DFR68_101775</name>
</gene>
<feature type="active site" evidence="3">
    <location>
        <position position="262"/>
    </location>
</feature>
<protein>
    <submittedName>
        <fullName evidence="6">2-formylbenzoate dehydrogenase</fullName>
    </submittedName>
</protein>
<feature type="domain" description="Aldehyde dehydrogenase" evidence="5">
    <location>
        <begin position="33"/>
        <end position="488"/>
    </location>
</feature>
<keyword evidence="2 4" id="KW-0560">Oxidoreductase</keyword>
<dbReference type="Pfam" id="PF00171">
    <property type="entry name" value="Aldedh"/>
    <property type="match status" value="1"/>
</dbReference>
<evidence type="ECO:0000256" key="3">
    <source>
        <dbReference type="PROSITE-ProRule" id="PRU10007"/>
    </source>
</evidence>
<comment type="caution">
    <text evidence="6">The sequence shown here is derived from an EMBL/GenBank/DDBJ whole genome shotgun (WGS) entry which is preliminary data.</text>
</comment>
<evidence type="ECO:0000313" key="7">
    <source>
        <dbReference type="Proteomes" id="UP000255355"/>
    </source>
</evidence>
<dbReference type="EMBL" id="QQAZ01000001">
    <property type="protein sequence ID" value="RDI55938.1"/>
    <property type="molecule type" value="Genomic_DNA"/>
</dbReference>
<dbReference type="InterPro" id="IPR016163">
    <property type="entry name" value="Ald_DH_C"/>
</dbReference>